<dbReference type="Gene3D" id="3.40.50.1820">
    <property type="entry name" value="alpha/beta hydrolase"/>
    <property type="match status" value="1"/>
</dbReference>
<evidence type="ECO:0000313" key="2">
    <source>
        <dbReference type="EMBL" id="MQY30806.1"/>
    </source>
</evidence>
<accession>A0A7K0DYC4</accession>
<evidence type="ECO:0000259" key="1">
    <source>
        <dbReference type="Pfam" id="PF12146"/>
    </source>
</evidence>
<feature type="domain" description="Serine aminopeptidase S33" evidence="1">
    <location>
        <begin position="47"/>
        <end position="165"/>
    </location>
</feature>
<comment type="caution">
    <text evidence="2">The sequence shown here is derived from an EMBL/GenBank/DDBJ whole genome shotgun (WGS) entry which is preliminary data.</text>
</comment>
<proteinExistence type="predicted"/>
<evidence type="ECO:0000313" key="3">
    <source>
        <dbReference type="Proteomes" id="UP000431401"/>
    </source>
</evidence>
<dbReference type="AlphaFoldDB" id="A0A7K0DYC4"/>
<dbReference type="InterPro" id="IPR022742">
    <property type="entry name" value="Hydrolase_4"/>
</dbReference>
<organism evidence="2 3">
    <name type="scientific">Nocardia aurantia</name>
    <dbReference type="NCBI Taxonomy" id="2585199"/>
    <lineage>
        <taxon>Bacteria</taxon>
        <taxon>Bacillati</taxon>
        <taxon>Actinomycetota</taxon>
        <taxon>Actinomycetes</taxon>
        <taxon>Mycobacteriales</taxon>
        <taxon>Nocardiaceae</taxon>
        <taxon>Nocardia</taxon>
    </lineage>
</organism>
<dbReference type="Pfam" id="PF12146">
    <property type="entry name" value="Hydrolase_4"/>
    <property type="match status" value="2"/>
</dbReference>
<dbReference type="PANTHER" id="PTHR12277">
    <property type="entry name" value="ALPHA/BETA HYDROLASE DOMAIN-CONTAINING PROTEIN"/>
    <property type="match status" value="1"/>
</dbReference>
<feature type="domain" description="Serine aminopeptidase S33" evidence="1">
    <location>
        <begin position="178"/>
        <end position="225"/>
    </location>
</feature>
<dbReference type="SUPFAM" id="SSF53474">
    <property type="entry name" value="alpha/beta-Hydrolases"/>
    <property type="match status" value="1"/>
</dbReference>
<dbReference type="PANTHER" id="PTHR12277:SF81">
    <property type="entry name" value="PROTEIN ABHD13"/>
    <property type="match status" value="1"/>
</dbReference>
<reference evidence="2 3" key="1">
    <citation type="submission" date="2019-10" db="EMBL/GenBank/DDBJ databases">
        <title>Nocardia macrotermitis sp. nov. and Nocardia aurantia sp. nov., isolated from the gut of fungus growing-termite Macrotermes natalensis.</title>
        <authorList>
            <person name="Benndorf R."/>
            <person name="Schwitalla J."/>
            <person name="Martin K."/>
            <person name="De Beer W."/>
            <person name="Kaster A.-K."/>
            <person name="Vollmers J."/>
            <person name="Poulsen M."/>
            <person name="Beemelmanns C."/>
        </authorList>
    </citation>
    <scope>NUCLEOTIDE SEQUENCE [LARGE SCALE GENOMIC DNA]</scope>
    <source>
        <strain evidence="2 3">RB56</strain>
    </source>
</reference>
<name>A0A7K0DYC4_9NOCA</name>
<sequence length="251" mass="27404">MNALTFQPQRRITLTPARYGLPHEDLTLTTGDGARLHAWFVRATTDEPIGHILYAHGNGGNIGDRSPILALLSAVGFDVLTFDYRGYGRSSGRPGEHGLYRDARAARATLLAYPHVDPERVLYLGKSLGGAVTVELATEFPPAAMILMSTFTTLRDAARSIYPFLPKSLIPNAFPSLQRIRDIRVPTLVMHGDADELLPVRMGRALYEAAPGPKQWRCYPGGHHNDLVLDPVWAPTVAAWARAALDSAGSE</sequence>
<protein>
    <recommendedName>
        <fullName evidence="1">Serine aminopeptidase S33 domain-containing protein</fullName>
    </recommendedName>
</protein>
<dbReference type="InterPro" id="IPR029058">
    <property type="entry name" value="AB_hydrolase_fold"/>
</dbReference>
<dbReference type="EMBL" id="WEGI01000015">
    <property type="protein sequence ID" value="MQY30806.1"/>
    <property type="molecule type" value="Genomic_DNA"/>
</dbReference>
<dbReference type="Proteomes" id="UP000431401">
    <property type="component" value="Unassembled WGS sequence"/>
</dbReference>
<gene>
    <name evidence="2" type="ORF">NRB56_64100</name>
</gene>
<keyword evidence="3" id="KW-1185">Reference proteome</keyword>